<dbReference type="AlphaFoldDB" id="A0A1V9XSU7"/>
<keyword evidence="1" id="KW-0732">Signal</keyword>
<comment type="caution">
    <text evidence="2">The sequence shown here is derived from an EMBL/GenBank/DDBJ whole genome shotgun (WGS) entry which is preliminary data.</text>
</comment>
<dbReference type="Proteomes" id="UP000192247">
    <property type="component" value="Unassembled WGS sequence"/>
</dbReference>
<dbReference type="EMBL" id="MNPL01004739">
    <property type="protein sequence ID" value="OQR76513.1"/>
    <property type="molecule type" value="Genomic_DNA"/>
</dbReference>
<accession>A0A1V9XSU7</accession>
<sequence length="33" mass="3656">MRMVVLFLRVLCRGVQAVHGPGSPESIPRSHIL</sequence>
<evidence type="ECO:0000256" key="1">
    <source>
        <dbReference type="SAM" id="SignalP"/>
    </source>
</evidence>
<name>A0A1V9XSU7_9ACAR</name>
<evidence type="ECO:0000313" key="2">
    <source>
        <dbReference type="EMBL" id="OQR76513.1"/>
    </source>
</evidence>
<gene>
    <name evidence="2" type="ORF">BIW11_07737</name>
</gene>
<organism evidence="2 3">
    <name type="scientific">Tropilaelaps mercedesae</name>
    <dbReference type="NCBI Taxonomy" id="418985"/>
    <lineage>
        <taxon>Eukaryota</taxon>
        <taxon>Metazoa</taxon>
        <taxon>Ecdysozoa</taxon>
        <taxon>Arthropoda</taxon>
        <taxon>Chelicerata</taxon>
        <taxon>Arachnida</taxon>
        <taxon>Acari</taxon>
        <taxon>Parasitiformes</taxon>
        <taxon>Mesostigmata</taxon>
        <taxon>Gamasina</taxon>
        <taxon>Dermanyssoidea</taxon>
        <taxon>Laelapidae</taxon>
        <taxon>Tropilaelaps</taxon>
    </lineage>
</organism>
<keyword evidence="3" id="KW-1185">Reference proteome</keyword>
<reference evidence="2 3" key="1">
    <citation type="journal article" date="2017" name="Gigascience">
        <title>Draft genome of the honey bee ectoparasitic mite, Tropilaelaps mercedesae, is shaped by the parasitic life history.</title>
        <authorList>
            <person name="Dong X."/>
            <person name="Armstrong S.D."/>
            <person name="Xia D."/>
            <person name="Makepeace B.L."/>
            <person name="Darby A.C."/>
            <person name="Kadowaki T."/>
        </authorList>
    </citation>
    <scope>NUCLEOTIDE SEQUENCE [LARGE SCALE GENOMIC DNA]</scope>
    <source>
        <strain evidence="2">Wuxi-XJTLU</strain>
    </source>
</reference>
<proteinExistence type="predicted"/>
<feature type="signal peptide" evidence="1">
    <location>
        <begin position="1"/>
        <end position="17"/>
    </location>
</feature>
<dbReference type="InParanoid" id="A0A1V9XSU7"/>
<feature type="chain" id="PRO_5012912816" evidence="1">
    <location>
        <begin position="18"/>
        <end position="33"/>
    </location>
</feature>
<protein>
    <submittedName>
        <fullName evidence="2">Uncharacterized protein</fullName>
    </submittedName>
</protein>
<evidence type="ECO:0000313" key="3">
    <source>
        <dbReference type="Proteomes" id="UP000192247"/>
    </source>
</evidence>